<evidence type="ECO:0000256" key="9">
    <source>
        <dbReference type="PIRNR" id="PIRNR003128"/>
    </source>
</evidence>
<accession>A0ABR7MXG0</accession>
<evidence type="ECO:0000256" key="3">
    <source>
        <dbReference type="ARBA" id="ARBA00021315"/>
    </source>
</evidence>
<reference evidence="12 13" key="1">
    <citation type="submission" date="2020-08" db="EMBL/GenBank/DDBJ databases">
        <title>Genome public.</title>
        <authorList>
            <person name="Liu C."/>
            <person name="Sun Q."/>
        </authorList>
    </citation>
    <scope>NUCLEOTIDE SEQUENCE [LARGE SCALE GENOMIC DNA]</scope>
    <source>
        <strain evidence="12 13">NSJ-37</strain>
    </source>
</reference>
<protein>
    <recommendedName>
        <fullName evidence="3 9">DNA repair protein RecN</fullName>
    </recommendedName>
    <alternativeName>
        <fullName evidence="8 9">Recombination protein N</fullName>
    </alternativeName>
</protein>
<proteinExistence type="inferred from homology"/>
<evidence type="ECO:0000256" key="1">
    <source>
        <dbReference type="ARBA" id="ARBA00003618"/>
    </source>
</evidence>
<keyword evidence="6" id="KW-0067">ATP-binding</keyword>
<evidence type="ECO:0000256" key="7">
    <source>
        <dbReference type="ARBA" id="ARBA00023204"/>
    </source>
</evidence>
<dbReference type="Proteomes" id="UP000606193">
    <property type="component" value="Unassembled WGS sequence"/>
</dbReference>
<keyword evidence="13" id="KW-1185">Reference proteome</keyword>
<evidence type="ECO:0000256" key="4">
    <source>
        <dbReference type="ARBA" id="ARBA00022741"/>
    </source>
</evidence>
<feature type="coiled-coil region" evidence="10">
    <location>
        <begin position="322"/>
        <end position="392"/>
    </location>
</feature>
<dbReference type="NCBIfam" id="TIGR00634">
    <property type="entry name" value="recN"/>
    <property type="match status" value="1"/>
</dbReference>
<feature type="domain" description="RecF/RecN/SMC N-terminal" evidence="11">
    <location>
        <begin position="4"/>
        <end position="507"/>
    </location>
</feature>
<dbReference type="Gene3D" id="3.40.50.300">
    <property type="entry name" value="P-loop containing nucleotide triphosphate hydrolases"/>
    <property type="match status" value="2"/>
</dbReference>
<dbReference type="RefSeq" id="WP_249296863.1">
    <property type="nucleotide sequence ID" value="NZ_JACRSX010000001.1"/>
</dbReference>
<dbReference type="PANTHER" id="PTHR11059">
    <property type="entry name" value="DNA REPAIR PROTEIN RECN"/>
    <property type="match status" value="1"/>
</dbReference>
<evidence type="ECO:0000256" key="2">
    <source>
        <dbReference type="ARBA" id="ARBA00009441"/>
    </source>
</evidence>
<dbReference type="PIRSF" id="PIRSF003128">
    <property type="entry name" value="RecN"/>
    <property type="match status" value="1"/>
</dbReference>
<evidence type="ECO:0000256" key="10">
    <source>
        <dbReference type="SAM" id="Coils"/>
    </source>
</evidence>
<name>A0ABR7MXG0_9FIRM</name>
<dbReference type="EMBL" id="JACRSX010000001">
    <property type="protein sequence ID" value="MBC8561077.1"/>
    <property type="molecule type" value="Genomic_DNA"/>
</dbReference>
<gene>
    <name evidence="12" type="primary">recN</name>
    <name evidence="12" type="ORF">H8704_00280</name>
</gene>
<dbReference type="Pfam" id="PF02463">
    <property type="entry name" value="SMC_N"/>
    <property type="match status" value="1"/>
</dbReference>
<evidence type="ECO:0000313" key="12">
    <source>
        <dbReference type="EMBL" id="MBC8561077.1"/>
    </source>
</evidence>
<dbReference type="SUPFAM" id="SSF52540">
    <property type="entry name" value="P-loop containing nucleoside triphosphate hydrolases"/>
    <property type="match status" value="1"/>
</dbReference>
<sequence length="562" mass="63468">MLVNLHVKNLAIIDEVEVDFSDCLNVLTGETGAGKSIIIGSINLALGQKSTKDVIRKGAEYALVELTFRADTQRQRELVREMGISMEEDEILISRKIMAGRSVNRINGESVTLSMIRRIADIMIDIHGQNEQQSLLHSAKHMEIVDRYAREELGDRLTRMEEGYRVYQELQQELSGQEIPEEERLREISFMKYELEEIEQAALVSGEEECLDEQYRELSNATSIAAGLGEIYSLTGEGDATVAEQLGQSVRILHKLSEFSPQMEEFCGQLSEIDSLLTDFNRDISDYMSDFETGGEQLAEVEGRLDLVRTIKAKYGATTAQVQAYAEKLQEKLARYEEYEEYRESLRQRLDEQEQTLKTLAEEITRIRRKVSRRLEKEIVKALKELNFLQVQFEIAVRPLGHMNRYGQDEVEFMLSTNPGMDMKPIGEAASGGELSRIMLAVKAVLAQHDEIPTLIFDEIDVGISGRTAQMVAEKMSYIGNTHQVICISHLAQIAAMADAHYLIEKSSHKDHTSTDIRMLDTEESVNELARILGGVEITDSVRESAAEMKQMAEQVKSGLRA</sequence>
<evidence type="ECO:0000256" key="6">
    <source>
        <dbReference type="ARBA" id="ARBA00022840"/>
    </source>
</evidence>
<dbReference type="InterPro" id="IPR004604">
    <property type="entry name" value="DNA_recomb/repair_RecN"/>
</dbReference>
<organism evidence="12 13">
    <name type="scientific">Jutongia huaianensis</name>
    <dbReference type="NCBI Taxonomy" id="2763668"/>
    <lineage>
        <taxon>Bacteria</taxon>
        <taxon>Bacillati</taxon>
        <taxon>Bacillota</taxon>
        <taxon>Clostridia</taxon>
        <taxon>Lachnospirales</taxon>
        <taxon>Lachnospiraceae</taxon>
        <taxon>Jutongia</taxon>
    </lineage>
</organism>
<keyword evidence="5 9" id="KW-0227">DNA damage</keyword>
<keyword evidence="10" id="KW-0175">Coiled coil</keyword>
<dbReference type="CDD" id="cd03241">
    <property type="entry name" value="ABC_RecN"/>
    <property type="match status" value="2"/>
</dbReference>
<dbReference type="InterPro" id="IPR027417">
    <property type="entry name" value="P-loop_NTPase"/>
</dbReference>
<evidence type="ECO:0000256" key="5">
    <source>
        <dbReference type="ARBA" id="ARBA00022763"/>
    </source>
</evidence>
<dbReference type="PANTHER" id="PTHR11059:SF0">
    <property type="entry name" value="DNA REPAIR PROTEIN RECN"/>
    <property type="match status" value="1"/>
</dbReference>
<dbReference type="InterPro" id="IPR003395">
    <property type="entry name" value="RecF/RecN/SMC_N"/>
</dbReference>
<evidence type="ECO:0000256" key="8">
    <source>
        <dbReference type="ARBA" id="ARBA00033408"/>
    </source>
</evidence>
<evidence type="ECO:0000313" key="13">
    <source>
        <dbReference type="Proteomes" id="UP000606193"/>
    </source>
</evidence>
<comment type="similarity">
    <text evidence="2 9">Belongs to the RecN family.</text>
</comment>
<evidence type="ECO:0000259" key="11">
    <source>
        <dbReference type="Pfam" id="PF02463"/>
    </source>
</evidence>
<comment type="function">
    <text evidence="1 9">May be involved in recombinational repair of damaged DNA.</text>
</comment>
<keyword evidence="4" id="KW-0547">Nucleotide-binding</keyword>
<comment type="caution">
    <text evidence="12">The sequence shown here is derived from an EMBL/GenBank/DDBJ whole genome shotgun (WGS) entry which is preliminary data.</text>
</comment>
<keyword evidence="7 9" id="KW-0234">DNA repair</keyword>